<feature type="transmembrane region" description="Helical" evidence="2">
    <location>
        <begin position="811"/>
        <end position="830"/>
    </location>
</feature>
<feature type="transmembrane region" description="Helical" evidence="2">
    <location>
        <begin position="787"/>
        <end position="805"/>
    </location>
</feature>
<keyword evidence="2" id="KW-0812">Transmembrane</keyword>
<dbReference type="EMBL" id="CP063989">
    <property type="protein sequence ID" value="QPL05504.1"/>
    <property type="molecule type" value="Genomic_DNA"/>
</dbReference>
<protein>
    <submittedName>
        <fullName evidence="4">Uncharacterized protein</fullName>
    </submittedName>
</protein>
<feature type="compositionally biased region" description="Basic and acidic residues" evidence="1">
    <location>
        <begin position="737"/>
        <end position="746"/>
    </location>
</feature>
<feature type="transmembrane region" description="Helical" evidence="2">
    <location>
        <begin position="365"/>
        <end position="386"/>
    </location>
</feature>
<feature type="transmembrane region" description="Helical" evidence="2">
    <location>
        <begin position="500"/>
        <end position="525"/>
    </location>
</feature>
<feature type="transmembrane region" description="Helical" evidence="2">
    <location>
        <begin position="689"/>
        <end position="708"/>
    </location>
</feature>
<proteinExistence type="predicted"/>
<dbReference type="KEGG" id="arep:ID810_00415"/>
<feature type="compositionally biased region" description="Gly residues" evidence="1">
    <location>
        <begin position="751"/>
        <end position="771"/>
    </location>
</feature>
<feature type="transmembrane region" description="Helical" evidence="2">
    <location>
        <begin position="438"/>
        <end position="464"/>
    </location>
</feature>
<accession>A0A7T0LKJ7</accession>
<gene>
    <name evidence="4" type="ORF">ID810_00415</name>
</gene>
<name>A0A7T0LKJ7_9ACTO</name>
<feature type="region of interest" description="Disordered" evidence="1">
    <location>
        <begin position="737"/>
        <end position="771"/>
    </location>
</feature>
<organism evidence="4 5">
    <name type="scientific">Actinomyces respiraculi</name>
    <dbReference type="NCBI Taxonomy" id="2744574"/>
    <lineage>
        <taxon>Bacteria</taxon>
        <taxon>Bacillati</taxon>
        <taxon>Actinomycetota</taxon>
        <taxon>Actinomycetes</taxon>
        <taxon>Actinomycetales</taxon>
        <taxon>Actinomycetaceae</taxon>
        <taxon>Actinomyces</taxon>
    </lineage>
</organism>
<dbReference type="AlphaFoldDB" id="A0A7T0LKJ7"/>
<feature type="transmembrane region" description="Helical" evidence="2">
    <location>
        <begin position="603"/>
        <end position="623"/>
    </location>
</feature>
<keyword evidence="2" id="KW-0472">Membrane</keyword>
<feature type="transmembrane region" description="Helical" evidence="2">
    <location>
        <begin position="630"/>
        <end position="647"/>
    </location>
</feature>
<evidence type="ECO:0000256" key="1">
    <source>
        <dbReference type="SAM" id="MobiDB-lite"/>
    </source>
</evidence>
<evidence type="ECO:0000313" key="5">
    <source>
        <dbReference type="Proteomes" id="UP000594637"/>
    </source>
</evidence>
<keyword evidence="3" id="KW-0732">Signal</keyword>
<sequence>MSPQVRRHQRLARTCALLLLTVLGAVLAVATPALAGSAPALAAPSAPSGASTTGTKPAPVILIATTGLTWGDLIAEHTAPLDGGPTPDPQDVTETLLSLTWAATPANLVQRTASATTCPADAWLSLSAGARTRALPSSDGTDCGWPTDWNDAVAASQQAGYGAQPGALADALAQAGLSTLAVGRGASLMLTTSDGDAPASVRSFEQAVSFNRLADLTVVDATEPHVLIESLRLASALDDARVVVASIADPTDPGLQALVLPKGTTGWRGTGAVPADAVVRADDALLVTSPSTRQPGLVQLTDLSPTLLTALGVEVPTSMTGQALALPTTSPAVELKPLDSRHAPLGVLPLARDALHAEASQMTTLPVGGALVLASLACLVVAAVVLRGPAGPRHLRAVGITATCVAALPAGAWLGATIPWWHAGASTAYEPGRQVVPAALAATVVMALCLLALLHGASAAVTALHARTLLRAQAPSASEAWRLGRLVQPHSFWEPTAPQLTVVLLAATIAVVLFADGAAGAPLGFNGVLGMDAVVAGRFYGLSNTAFALGAAALVVAVGAVAGPLVAVQPSPALRRTAAFVGVGVPGVVALIVVGLPSLGADVGGALTLVAAFAALAAGMAGGRITWRQWLGVGVGAVTVVGAFGLADHVTGSGTHMGRFVGQLQDGTAATTVRRKAWALVAPFASSPLALVALVLAVVAVAGAWWWLARERWAWRAGVSGYAPLVASMSTAVDSAQDRSEGRVGDAADGGQVGGPDGSDGPNGGRVDGSVDGLGGREVTQGLVPRWFVPVLRALLVLVVVEVLVNDSGASMAVLSATCAAPLLLALGCARLRPRTR</sequence>
<feature type="transmembrane region" description="Helical" evidence="2">
    <location>
        <begin position="545"/>
        <end position="566"/>
    </location>
</feature>
<dbReference type="RefSeq" id="WP_166857576.1">
    <property type="nucleotide sequence ID" value="NZ_CP063989.1"/>
</dbReference>
<dbReference type="InterPro" id="IPR017850">
    <property type="entry name" value="Alkaline_phosphatase_core_sf"/>
</dbReference>
<feature type="transmembrane region" description="Helical" evidence="2">
    <location>
        <begin position="578"/>
        <end position="597"/>
    </location>
</feature>
<evidence type="ECO:0000256" key="3">
    <source>
        <dbReference type="SAM" id="SignalP"/>
    </source>
</evidence>
<feature type="transmembrane region" description="Helical" evidence="2">
    <location>
        <begin position="398"/>
        <end position="418"/>
    </location>
</feature>
<dbReference type="Proteomes" id="UP000594637">
    <property type="component" value="Chromosome"/>
</dbReference>
<feature type="chain" id="PRO_5032337006" evidence="3">
    <location>
        <begin position="36"/>
        <end position="837"/>
    </location>
</feature>
<evidence type="ECO:0000313" key="4">
    <source>
        <dbReference type="EMBL" id="QPL05504.1"/>
    </source>
</evidence>
<reference evidence="4 5" key="1">
    <citation type="submission" date="2020-11" db="EMBL/GenBank/DDBJ databases">
        <title>Actinomyces sp. ZJ750.</title>
        <authorList>
            <person name="Zhou J."/>
        </authorList>
    </citation>
    <scope>NUCLEOTIDE SEQUENCE [LARGE SCALE GENOMIC DNA]</scope>
    <source>
        <strain evidence="4 5">ZJ750</strain>
    </source>
</reference>
<keyword evidence="2" id="KW-1133">Transmembrane helix</keyword>
<evidence type="ECO:0000256" key="2">
    <source>
        <dbReference type="SAM" id="Phobius"/>
    </source>
</evidence>
<feature type="signal peptide" evidence="3">
    <location>
        <begin position="1"/>
        <end position="35"/>
    </location>
</feature>
<dbReference type="SUPFAM" id="SSF53649">
    <property type="entry name" value="Alkaline phosphatase-like"/>
    <property type="match status" value="1"/>
</dbReference>
<keyword evidence="5" id="KW-1185">Reference proteome</keyword>